<proteinExistence type="predicted"/>
<gene>
    <name evidence="3" type="ORF">FF041_18030</name>
</gene>
<organism evidence="3 4">
    <name type="scientific">Streptomyces jumonjinensis</name>
    <dbReference type="NCBI Taxonomy" id="1945"/>
    <lineage>
        <taxon>Bacteria</taxon>
        <taxon>Bacillati</taxon>
        <taxon>Actinomycetota</taxon>
        <taxon>Actinomycetes</taxon>
        <taxon>Kitasatosporales</taxon>
        <taxon>Streptomycetaceae</taxon>
        <taxon>Streptomyces</taxon>
    </lineage>
</organism>
<keyword evidence="4" id="KW-1185">Reference proteome</keyword>
<feature type="domain" description="Bacterial phospholipase C C-terminal" evidence="2">
    <location>
        <begin position="68"/>
        <end position="126"/>
    </location>
</feature>
<reference evidence="3 4" key="1">
    <citation type="submission" date="2019-05" db="EMBL/GenBank/DDBJ databases">
        <title>Comparative genomics and metabolomics analyses of clavulanic acid producing Streptomyces species provides insight into specialized metabolism and evolution of beta-lactam biosynthetic gene clusters.</title>
        <authorList>
            <person name="Moore M.A."/>
            <person name="Cruz-Morales P."/>
            <person name="Barona Gomez F."/>
            <person name="Kapil T."/>
        </authorList>
    </citation>
    <scope>NUCLEOTIDE SEQUENCE [LARGE SCALE GENOMIC DNA]</scope>
    <source>
        <strain evidence="3 4">NRRL 5741</strain>
    </source>
</reference>
<name>A0A646KIE0_STRJU</name>
<accession>A0A646KIE0</accession>
<dbReference type="EMBL" id="VCLA01000145">
    <property type="protein sequence ID" value="MQT02035.1"/>
    <property type="molecule type" value="Genomic_DNA"/>
</dbReference>
<dbReference type="RefSeq" id="WP_153523724.1">
    <property type="nucleotide sequence ID" value="NZ_VCLA01000145.1"/>
</dbReference>
<dbReference type="InterPro" id="IPR008475">
    <property type="entry name" value="PLipase_C_C"/>
</dbReference>
<dbReference type="Proteomes" id="UP000419138">
    <property type="component" value="Unassembled WGS sequence"/>
</dbReference>
<dbReference type="GO" id="GO:0016042">
    <property type="term" value="P:lipid catabolic process"/>
    <property type="evidence" value="ECO:0007669"/>
    <property type="project" value="InterPro"/>
</dbReference>
<evidence type="ECO:0000313" key="3">
    <source>
        <dbReference type="EMBL" id="MQT02035.1"/>
    </source>
</evidence>
<sequence>MRFRHAHTFHPARPSSRCSWPSSPCTRRVRPAWRGSALKVLPMSACYHIWVIATCTVPAREIPLSGGRWTGAAFQIRPGNRTDGPCTYTTATGQTVTDTWNSAYSHGAHDLSVHGPNGFLCRFAGHVENGRPGTSDPGLRTACPRARIAPVPQPPDCGTGYGQSLGPARGRWCAGREGGASRPAPTHPAQEASRRSGELHTHRIPART</sequence>
<comment type="caution">
    <text evidence="3">The sequence shown here is derived from an EMBL/GenBank/DDBJ whole genome shotgun (WGS) entry which is preliminary data.</text>
</comment>
<dbReference type="AlphaFoldDB" id="A0A646KIE0"/>
<evidence type="ECO:0000259" key="2">
    <source>
        <dbReference type="Pfam" id="PF05506"/>
    </source>
</evidence>
<feature type="compositionally biased region" description="Basic and acidic residues" evidence="1">
    <location>
        <begin position="192"/>
        <end position="201"/>
    </location>
</feature>
<protein>
    <submittedName>
        <fullName evidence="3">DUF756 domain-containing protein</fullName>
    </submittedName>
</protein>
<feature type="region of interest" description="Disordered" evidence="1">
    <location>
        <begin position="173"/>
        <end position="208"/>
    </location>
</feature>
<evidence type="ECO:0000256" key="1">
    <source>
        <dbReference type="SAM" id="MobiDB-lite"/>
    </source>
</evidence>
<dbReference type="GO" id="GO:0004629">
    <property type="term" value="F:phospholipase C activity"/>
    <property type="evidence" value="ECO:0007669"/>
    <property type="project" value="InterPro"/>
</dbReference>
<dbReference type="OrthoDB" id="4332639at2"/>
<evidence type="ECO:0000313" key="4">
    <source>
        <dbReference type="Proteomes" id="UP000419138"/>
    </source>
</evidence>
<dbReference type="Pfam" id="PF05506">
    <property type="entry name" value="PLipase_C_C"/>
    <property type="match status" value="1"/>
</dbReference>